<dbReference type="Gene3D" id="1.10.150.130">
    <property type="match status" value="1"/>
</dbReference>
<dbReference type="SUPFAM" id="SSF56349">
    <property type="entry name" value="DNA breaking-rejoining enzymes"/>
    <property type="match status" value="1"/>
</dbReference>
<proteinExistence type="predicted"/>
<dbReference type="InterPro" id="IPR010998">
    <property type="entry name" value="Integrase_recombinase_N"/>
</dbReference>
<evidence type="ECO:0000313" key="2">
    <source>
        <dbReference type="EMBL" id="RCN58961.1"/>
    </source>
</evidence>
<protein>
    <recommendedName>
        <fullName evidence="4">Core-binding (CB) domain-containing protein</fullName>
    </recommendedName>
</protein>
<gene>
    <name evidence="2" type="ORF">C4900_04185</name>
</gene>
<dbReference type="Proteomes" id="UP000253250">
    <property type="component" value="Unassembled WGS sequence"/>
</dbReference>
<dbReference type="OrthoDB" id="9057547at2"/>
<accession>A0A368HHV8</accession>
<reference evidence="2 3" key="1">
    <citation type="submission" date="2018-02" db="EMBL/GenBank/DDBJ databases">
        <title>Insights into the biology of acidophilic members of the Acidiferrobacteraceae family derived from comparative genomic analyses.</title>
        <authorList>
            <person name="Issotta F."/>
            <person name="Thyssen C."/>
            <person name="Mena C."/>
            <person name="Moya A."/>
            <person name="Bellenberg S."/>
            <person name="Sproer C."/>
            <person name="Covarrubias P.C."/>
            <person name="Sand W."/>
            <person name="Quatrini R."/>
            <person name="Vera M."/>
        </authorList>
    </citation>
    <scope>NUCLEOTIDE SEQUENCE [LARGE SCALE GENOMIC DNA]</scope>
    <source>
        <strain evidence="3">m-1</strain>
    </source>
</reference>
<sequence length="174" mass="19171">MTFDTKSEAQAWAGGIENAMRRGVFVSHAEAENTTLADALDRYAREVLPTKKSTRPVTYHARNVREGLGALSLAAITSSALAKYRDQQMAKGYAAQTVKHDLSLISHGLNICIKEWGIALPAGNPVTQVKRAVLGLPAAIAPRRREWASSRPPSARPRLLPVRDYSYRDLPDHR</sequence>
<dbReference type="InterPro" id="IPR011010">
    <property type="entry name" value="DNA_brk_join_enz"/>
</dbReference>
<name>A0A368HHV8_9GAMM</name>
<keyword evidence="1" id="KW-0238">DNA-binding</keyword>
<dbReference type="AlphaFoldDB" id="A0A368HHV8"/>
<evidence type="ECO:0000313" key="3">
    <source>
        <dbReference type="Proteomes" id="UP000253250"/>
    </source>
</evidence>
<dbReference type="EMBL" id="PSYR01000001">
    <property type="protein sequence ID" value="RCN58961.1"/>
    <property type="molecule type" value="Genomic_DNA"/>
</dbReference>
<keyword evidence="3" id="KW-1185">Reference proteome</keyword>
<evidence type="ECO:0008006" key="4">
    <source>
        <dbReference type="Google" id="ProtNLM"/>
    </source>
</evidence>
<dbReference type="GO" id="GO:0003677">
    <property type="term" value="F:DNA binding"/>
    <property type="evidence" value="ECO:0007669"/>
    <property type="project" value="UniProtKB-KW"/>
</dbReference>
<evidence type="ECO:0000256" key="1">
    <source>
        <dbReference type="ARBA" id="ARBA00023125"/>
    </source>
</evidence>
<organism evidence="2 3">
    <name type="scientific">Acidiferrobacter thiooxydans</name>
    <dbReference type="NCBI Taxonomy" id="163359"/>
    <lineage>
        <taxon>Bacteria</taxon>
        <taxon>Pseudomonadati</taxon>
        <taxon>Pseudomonadota</taxon>
        <taxon>Gammaproteobacteria</taxon>
        <taxon>Acidiferrobacterales</taxon>
        <taxon>Acidiferrobacteraceae</taxon>
        <taxon>Acidiferrobacter</taxon>
    </lineage>
</organism>
<comment type="caution">
    <text evidence="2">The sequence shown here is derived from an EMBL/GenBank/DDBJ whole genome shotgun (WGS) entry which is preliminary data.</text>
</comment>